<dbReference type="AlphaFoldDB" id="A0AAD9V314"/>
<reference evidence="1" key="1">
    <citation type="journal article" date="2023" name="G3 (Bethesda)">
        <title>Whole genome assembly and annotation of the endangered Caribbean coral Acropora cervicornis.</title>
        <authorList>
            <person name="Selwyn J.D."/>
            <person name="Vollmer S.V."/>
        </authorList>
    </citation>
    <scope>NUCLEOTIDE SEQUENCE</scope>
    <source>
        <strain evidence="1">K2</strain>
    </source>
</reference>
<gene>
    <name evidence="1" type="ORF">P5673_017986</name>
</gene>
<dbReference type="InterPro" id="IPR043502">
    <property type="entry name" value="DNA/RNA_pol_sf"/>
</dbReference>
<proteinExistence type="predicted"/>
<comment type="caution">
    <text evidence="1">The sequence shown here is derived from an EMBL/GenBank/DDBJ whole genome shotgun (WGS) entry which is preliminary data.</text>
</comment>
<organism evidence="1 2">
    <name type="scientific">Acropora cervicornis</name>
    <name type="common">Staghorn coral</name>
    <dbReference type="NCBI Taxonomy" id="6130"/>
    <lineage>
        <taxon>Eukaryota</taxon>
        <taxon>Metazoa</taxon>
        <taxon>Cnidaria</taxon>
        <taxon>Anthozoa</taxon>
        <taxon>Hexacorallia</taxon>
        <taxon>Scleractinia</taxon>
        <taxon>Astrocoeniina</taxon>
        <taxon>Acroporidae</taxon>
        <taxon>Acropora</taxon>
    </lineage>
</organism>
<name>A0AAD9V314_ACRCE</name>
<sequence>MALKVLFYEILRDQDLLEKVPPWYSPVMPKPVYKSEQVEAWSDVPVYADHQEVLFPIKEKLQEELNGLETPNIVRPVTVPNAWISATVIAMKKIGNIRLCVDPKPFNRALK</sequence>
<dbReference type="SUPFAM" id="SSF56672">
    <property type="entry name" value="DNA/RNA polymerases"/>
    <property type="match status" value="1"/>
</dbReference>
<dbReference type="Proteomes" id="UP001249851">
    <property type="component" value="Unassembled WGS sequence"/>
</dbReference>
<protein>
    <submittedName>
        <fullName evidence="1">Uncharacterized protein</fullName>
    </submittedName>
</protein>
<keyword evidence="2" id="KW-1185">Reference proteome</keyword>
<dbReference type="Gene3D" id="3.10.10.10">
    <property type="entry name" value="HIV Type 1 Reverse Transcriptase, subunit A, domain 1"/>
    <property type="match status" value="1"/>
</dbReference>
<evidence type="ECO:0000313" key="1">
    <source>
        <dbReference type="EMBL" id="KAK2559366.1"/>
    </source>
</evidence>
<reference evidence="1" key="2">
    <citation type="journal article" date="2023" name="Science">
        <title>Genomic signatures of disease resistance in endangered staghorn corals.</title>
        <authorList>
            <person name="Vollmer S.V."/>
            <person name="Selwyn J.D."/>
            <person name="Despard B.A."/>
            <person name="Roesel C.L."/>
        </authorList>
    </citation>
    <scope>NUCLEOTIDE SEQUENCE</scope>
    <source>
        <strain evidence="1">K2</strain>
    </source>
</reference>
<evidence type="ECO:0000313" key="2">
    <source>
        <dbReference type="Proteomes" id="UP001249851"/>
    </source>
</evidence>
<dbReference type="EMBL" id="JARQWQ010000040">
    <property type="protein sequence ID" value="KAK2559366.1"/>
    <property type="molecule type" value="Genomic_DNA"/>
</dbReference>
<accession>A0AAD9V314</accession>